<sequence length="223" mass="25414">MSINKEYQVFEGLRIATALTFISGYLNAFTYVTQGGRFAGIQSGNIIMLSYYLAKGEISQVLSFLNPIFFFVLGQFIVYLLKRKLKKNRWIWHFCSSLLMTAFIILAIVISPFVGPFFTMATLAFVASIQIGTFQKLRGAPYANVMMTGNLKNAAYLWFKGWMEHDKILRKRGQETILILASFSVGVIVSTLLSLRFSEYGLIYVLIPALYVNYELWREKSLA</sequence>
<feature type="transmembrane region" description="Helical" evidence="1">
    <location>
        <begin position="201"/>
        <end position="217"/>
    </location>
</feature>
<evidence type="ECO:0000313" key="3">
    <source>
        <dbReference type="Proteomes" id="UP000186890"/>
    </source>
</evidence>
<dbReference type="OrthoDB" id="7057004at2"/>
<gene>
    <name evidence="2" type="ORF">BU202_07105</name>
</gene>
<accession>A0A1Q8E6L5</accession>
<dbReference type="EMBL" id="MSJM01000006">
    <property type="protein sequence ID" value="OLF47425.1"/>
    <property type="molecule type" value="Genomic_DNA"/>
</dbReference>
<organism evidence="2 3">
    <name type="scientific">Streptococcus cuniculi</name>
    <dbReference type="NCBI Taxonomy" id="1432788"/>
    <lineage>
        <taxon>Bacteria</taxon>
        <taxon>Bacillati</taxon>
        <taxon>Bacillota</taxon>
        <taxon>Bacilli</taxon>
        <taxon>Lactobacillales</taxon>
        <taxon>Streptococcaceae</taxon>
        <taxon>Streptococcus</taxon>
    </lineage>
</organism>
<name>A0A1Q8E6L5_9STRE</name>
<dbReference type="Pfam" id="PF06912">
    <property type="entry name" value="DUF1275"/>
    <property type="match status" value="1"/>
</dbReference>
<proteinExistence type="predicted"/>
<feature type="transmembrane region" description="Helical" evidence="1">
    <location>
        <begin position="90"/>
        <end position="111"/>
    </location>
</feature>
<dbReference type="PANTHER" id="PTHR37314">
    <property type="entry name" value="SLR0142 PROTEIN"/>
    <property type="match status" value="1"/>
</dbReference>
<protein>
    <recommendedName>
        <fullName evidence="4">DUF1275 domain-containing protein</fullName>
    </recommendedName>
</protein>
<dbReference type="PANTHER" id="PTHR37314:SF4">
    <property type="entry name" value="UPF0700 TRANSMEMBRANE PROTEIN YOAK"/>
    <property type="match status" value="1"/>
</dbReference>
<keyword evidence="1" id="KW-0472">Membrane</keyword>
<dbReference type="AlphaFoldDB" id="A0A1Q8E6L5"/>
<keyword evidence="3" id="KW-1185">Reference proteome</keyword>
<feature type="transmembrane region" description="Helical" evidence="1">
    <location>
        <begin position="177"/>
        <end position="195"/>
    </location>
</feature>
<dbReference type="InterPro" id="IPR010699">
    <property type="entry name" value="DUF1275"/>
</dbReference>
<keyword evidence="1" id="KW-1133">Transmembrane helix</keyword>
<keyword evidence="1" id="KW-0812">Transmembrane</keyword>
<evidence type="ECO:0000256" key="1">
    <source>
        <dbReference type="SAM" id="Phobius"/>
    </source>
</evidence>
<feature type="transmembrane region" description="Helical" evidence="1">
    <location>
        <begin position="58"/>
        <end position="81"/>
    </location>
</feature>
<evidence type="ECO:0000313" key="2">
    <source>
        <dbReference type="EMBL" id="OLF47425.1"/>
    </source>
</evidence>
<feature type="transmembrane region" description="Helical" evidence="1">
    <location>
        <begin position="117"/>
        <end position="137"/>
    </location>
</feature>
<feature type="transmembrane region" description="Helical" evidence="1">
    <location>
        <begin position="12"/>
        <end position="32"/>
    </location>
</feature>
<reference evidence="3" key="1">
    <citation type="submission" date="2016-12" db="EMBL/GenBank/DDBJ databases">
        <authorList>
            <person name="Gulvik C.A."/>
        </authorList>
    </citation>
    <scope>NUCLEOTIDE SEQUENCE [LARGE SCALE GENOMIC DNA]</scope>
    <source>
        <strain evidence="3">NED12-00049-6B</strain>
    </source>
</reference>
<dbReference type="Proteomes" id="UP000186890">
    <property type="component" value="Unassembled WGS sequence"/>
</dbReference>
<evidence type="ECO:0008006" key="4">
    <source>
        <dbReference type="Google" id="ProtNLM"/>
    </source>
</evidence>
<dbReference type="RefSeq" id="WP_075105102.1">
    <property type="nucleotide sequence ID" value="NZ_MSJM01000006.1"/>
</dbReference>
<comment type="caution">
    <text evidence="2">The sequence shown here is derived from an EMBL/GenBank/DDBJ whole genome shotgun (WGS) entry which is preliminary data.</text>
</comment>